<feature type="chain" id="PRO_5042431397" evidence="2">
    <location>
        <begin position="20"/>
        <end position="1054"/>
    </location>
</feature>
<feature type="transmembrane region" description="Helical" evidence="1">
    <location>
        <begin position="1023"/>
        <end position="1041"/>
    </location>
</feature>
<dbReference type="Gene3D" id="1.25.40.10">
    <property type="entry name" value="Tetratricopeptide repeat domain"/>
    <property type="match status" value="2"/>
</dbReference>
<dbReference type="AlphaFoldDB" id="A0A8W8KUG0"/>
<protein>
    <submittedName>
        <fullName evidence="3">Uncharacterized protein</fullName>
    </submittedName>
</protein>
<dbReference type="SUPFAM" id="SSF49899">
    <property type="entry name" value="Concanavalin A-like lectins/glucanases"/>
    <property type="match status" value="1"/>
</dbReference>
<name>A0A8W8KUG0_MAGGI</name>
<keyword evidence="4" id="KW-1185">Reference proteome</keyword>
<dbReference type="PANTHER" id="PTHR44444:SF6">
    <property type="entry name" value="LAMININ G DOMAIN-CONTAINING PROTEIN"/>
    <property type="match status" value="1"/>
</dbReference>
<feature type="signal peptide" evidence="2">
    <location>
        <begin position="1"/>
        <end position="19"/>
    </location>
</feature>
<keyword evidence="1" id="KW-0472">Membrane</keyword>
<dbReference type="InterPro" id="IPR006597">
    <property type="entry name" value="Sel1-like"/>
</dbReference>
<reference evidence="3" key="1">
    <citation type="submission" date="2022-08" db="UniProtKB">
        <authorList>
            <consortium name="EnsemblMetazoa"/>
        </authorList>
    </citation>
    <scope>IDENTIFICATION</scope>
    <source>
        <strain evidence="3">05x7-T-G4-1.051#20</strain>
    </source>
</reference>
<dbReference type="Pfam" id="PF08238">
    <property type="entry name" value="Sel1"/>
    <property type="match status" value="8"/>
</dbReference>
<evidence type="ECO:0000256" key="2">
    <source>
        <dbReference type="SAM" id="SignalP"/>
    </source>
</evidence>
<accession>A0A8W8KUG0</accession>
<dbReference type="InterPro" id="IPR042756">
    <property type="entry name" value="Sel-1L3"/>
</dbReference>
<dbReference type="PANTHER" id="PTHR44444">
    <property type="entry name" value="PROTEIN SEL-1 HOMOLOG 3"/>
    <property type="match status" value="1"/>
</dbReference>
<evidence type="ECO:0000256" key="1">
    <source>
        <dbReference type="SAM" id="Phobius"/>
    </source>
</evidence>
<sequence length="1054" mass="122040">MAVLTVVAVQLLGIFVSNGKCLQQTDKGETETLSVVVDSNAHRQTDIIQILEPPKVITNSQRLQISYHCSKNKVFGIEVISNTETQKKVRLFHKAWKCSKTEETNKKLTLFTRFPRKYAFQPDFIQKNCEFLSETKIRVWILDEWQWETARRQHDAFLRAFVKASYVVQYPSPFSRPRRNFEDSCVSWRTLILLNISQRMIPKCPHEKESVEIIQFPAVMTGLSYGILRTFQSYKDPGLETKRLSMLQRPRITLSVWLYVLEYCQRDLCSIIVRMNRTATYLTPMIFLTKDGRFHVQISQSQGQDLAALTNFHVPLHQWFRFVFTLDNQMWAFTFNYGPKFNTTFETSFRIPGSVYMDDTVGFLVVGGMEGRPAFRGYVGQATYFRNKIVSPSQILFPDPLHPMFELQLSRREDKCLAFLQWTIERLQVRKLIRQQETLKRSSFSYFANIYQQTRKDSGTTCTYLDTPVPKTYRILDSILSHYQNIDEIDKKRIGTQLFAVLTSKIDSDVTRIRKIFPALKQSSCLGDNDAMYMVAVILNNGFLVKADEMQALAYLMMAALDNHRLSFLAIGNKHKNGLDTVPKDLDQAYMYFKYVADTTREDLEKHKETDVLTESVRLTDDVNLREQTDEDGDVFHWWMHQAKRGVLAAQQHVARMLFWGSQGLKRNIQAAVEYYKMGIESKDPVAMYDYGILMMRGQGMKKNVSEGLSHIRRSAEQKNPAALNALGWYAMNMDRNYSMAASYFEESYRYGNPDAANHLGFLHLHGYYPNKSADPDLALQYFSYAAARNQFDAGISLAYLHHKGTSRTNRSIEVAVEWARFIAEKNPHLGIVLRSALQAYRHGDNFLAILYYMMAAEAGIEVGTFNLAWLCEENKDGTTSFINKDCQWRNYDLATHREPQFVDSYAFIKMGDYHWFGCEGRRDVYRSAEFYALAASKGDPQGIFNLAYLFEEGVDISPQIWRKLGIPRQFQASKSKILHELYTRCRDSPRTEAYIPCTVALYRVVLTGIWQKYQSSIKISGFIVVLSLTIYSIYILRSYFWHRHTTNLSIGEL</sequence>
<evidence type="ECO:0000313" key="4">
    <source>
        <dbReference type="Proteomes" id="UP000005408"/>
    </source>
</evidence>
<keyword evidence="1" id="KW-1133">Transmembrane helix</keyword>
<dbReference type="OrthoDB" id="272077at2759"/>
<dbReference type="EnsemblMetazoa" id="G25332.3">
    <property type="protein sequence ID" value="G25332.3:cds"/>
    <property type="gene ID" value="G25332"/>
</dbReference>
<keyword evidence="1" id="KW-0812">Transmembrane</keyword>
<evidence type="ECO:0000313" key="3">
    <source>
        <dbReference type="EnsemblMetazoa" id="G25332.2:cds"/>
    </source>
</evidence>
<dbReference type="Proteomes" id="UP000005408">
    <property type="component" value="Unassembled WGS sequence"/>
</dbReference>
<dbReference type="OMA" id="PTPQQTF"/>
<proteinExistence type="predicted"/>
<dbReference type="SUPFAM" id="SSF81901">
    <property type="entry name" value="HCP-like"/>
    <property type="match status" value="3"/>
</dbReference>
<dbReference type="InterPro" id="IPR011990">
    <property type="entry name" value="TPR-like_helical_dom_sf"/>
</dbReference>
<dbReference type="InterPro" id="IPR013320">
    <property type="entry name" value="ConA-like_dom_sf"/>
</dbReference>
<dbReference type="SMART" id="SM00671">
    <property type="entry name" value="SEL1"/>
    <property type="match status" value="8"/>
</dbReference>
<keyword evidence="2" id="KW-0732">Signal</keyword>
<dbReference type="EnsemblMetazoa" id="G25332.2">
    <property type="protein sequence ID" value="G25332.2:cds"/>
    <property type="gene ID" value="G25332"/>
</dbReference>
<organism evidence="3 4">
    <name type="scientific">Magallana gigas</name>
    <name type="common">Pacific oyster</name>
    <name type="synonym">Crassostrea gigas</name>
    <dbReference type="NCBI Taxonomy" id="29159"/>
    <lineage>
        <taxon>Eukaryota</taxon>
        <taxon>Metazoa</taxon>
        <taxon>Spiralia</taxon>
        <taxon>Lophotrochozoa</taxon>
        <taxon>Mollusca</taxon>
        <taxon>Bivalvia</taxon>
        <taxon>Autobranchia</taxon>
        <taxon>Pteriomorphia</taxon>
        <taxon>Ostreida</taxon>
        <taxon>Ostreoidea</taxon>
        <taxon>Ostreidae</taxon>
        <taxon>Magallana</taxon>
    </lineage>
</organism>